<dbReference type="SMART" id="SM00382">
    <property type="entry name" value="AAA"/>
    <property type="match status" value="1"/>
</dbReference>
<dbReference type="SUPFAM" id="SSF48024">
    <property type="entry name" value="N-terminal domain of DnaB helicase"/>
    <property type="match status" value="1"/>
</dbReference>
<accession>A0ABW8CBV9</accession>
<dbReference type="SUPFAM" id="SSF52540">
    <property type="entry name" value="P-loop containing nucleoside triphosphate hydrolases"/>
    <property type="match status" value="1"/>
</dbReference>
<dbReference type="InterPro" id="IPR007693">
    <property type="entry name" value="DNA_helicase_DnaB-like_N"/>
</dbReference>
<keyword evidence="9" id="KW-0413">Isomerase</keyword>
<keyword evidence="2 12" id="KW-0639">Primosome</keyword>
<sequence length="498" mass="54594">MTQPEPADDHWGDEPPFPPDSGPGDRLPVTHFRSGQGGKRNKKDDGEDRSNWSEGGGGFERVPPQDLDAEQSVLGGMLLSKDAIADVVEVLKGQDFYRPAHETIYTAILDLYARGEPADPITTAAELVKRGEITRVGGAPYLHTLVNAVPTAANAEYYAEIVHERAVLRRLVEAGTRITQMGYAADGDVDEIVNSAQAEIYAVTEQRTSEDYLPLSEIMEGALDEIEAIGSRSGGMSGVPTGFTDLDSLTNGLHPGQMIVIAARPAMGKSTLALDFARACSIGSGMPSVVFSLEMGRNEIAMRLLSAEARVALHHMRSGSMTDEDWTRLARRMPDVSAAPLFIDDSPNLSMMEIRAKCRRLKQRNDLRLVVIDYLQLMQSGGSRRPESRQQEVSDMSRNLKLLAKELEVPVIALSQLNRGPEQRTDKKPMVSDLRESGSIEQDADMVILLHREDAYEKESPRAGEADLIVAKHRNGPTATITVAFQGHYSRFVDMAQT</sequence>
<evidence type="ECO:0000256" key="13">
    <source>
        <dbReference type="SAM" id="MobiDB-lite"/>
    </source>
</evidence>
<evidence type="ECO:0000256" key="2">
    <source>
        <dbReference type="ARBA" id="ARBA00022515"/>
    </source>
</evidence>
<dbReference type="GO" id="GO:0004386">
    <property type="term" value="F:helicase activity"/>
    <property type="evidence" value="ECO:0007669"/>
    <property type="project" value="UniProtKB-KW"/>
</dbReference>
<dbReference type="EC" id="5.6.2.3" evidence="11 12"/>
<protein>
    <recommendedName>
        <fullName evidence="11 12">Replicative DNA helicase</fullName>
        <ecNumber evidence="11 12">5.6.2.3</ecNumber>
    </recommendedName>
</protein>
<evidence type="ECO:0000259" key="14">
    <source>
        <dbReference type="PROSITE" id="PS51199"/>
    </source>
</evidence>
<dbReference type="NCBIfam" id="TIGR00665">
    <property type="entry name" value="DnaB"/>
    <property type="match status" value="1"/>
</dbReference>
<comment type="catalytic activity">
    <reaction evidence="10 12">
        <text>ATP + H2O = ADP + phosphate + H(+)</text>
        <dbReference type="Rhea" id="RHEA:13065"/>
        <dbReference type="ChEBI" id="CHEBI:15377"/>
        <dbReference type="ChEBI" id="CHEBI:15378"/>
        <dbReference type="ChEBI" id="CHEBI:30616"/>
        <dbReference type="ChEBI" id="CHEBI:43474"/>
        <dbReference type="ChEBI" id="CHEBI:456216"/>
        <dbReference type="EC" id="5.6.2.3"/>
    </reaction>
</comment>
<dbReference type="Pfam" id="PF00772">
    <property type="entry name" value="DnaB"/>
    <property type="match status" value="1"/>
</dbReference>
<keyword evidence="5 12" id="KW-0378">Hydrolase</keyword>
<reference evidence="15 16" key="1">
    <citation type="submission" date="2024-10" db="EMBL/GenBank/DDBJ databases">
        <title>The Natural Products Discovery Center: Release of the First 8490 Sequenced Strains for Exploring Actinobacteria Biosynthetic Diversity.</title>
        <authorList>
            <person name="Kalkreuter E."/>
            <person name="Kautsar S.A."/>
            <person name="Yang D."/>
            <person name="Bader C.D."/>
            <person name="Teijaro C.N."/>
            <person name="Fluegel L."/>
            <person name="Davis C.M."/>
            <person name="Simpson J.R."/>
            <person name="Lauterbach L."/>
            <person name="Steele A.D."/>
            <person name="Gui C."/>
            <person name="Meng S."/>
            <person name="Li G."/>
            <person name="Viehrig K."/>
            <person name="Ye F."/>
            <person name="Su P."/>
            <person name="Kiefer A.F."/>
            <person name="Nichols A."/>
            <person name="Cepeda A.J."/>
            <person name="Yan W."/>
            <person name="Fan B."/>
            <person name="Jiang Y."/>
            <person name="Adhikari A."/>
            <person name="Zheng C.-J."/>
            <person name="Schuster L."/>
            <person name="Cowan T.M."/>
            <person name="Smanski M.J."/>
            <person name="Chevrette M.G."/>
            <person name="De Carvalho L.P.S."/>
            <person name="Shen B."/>
        </authorList>
    </citation>
    <scope>NUCLEOTIDE SEQUENCE [LARGE SCALE GENOMIC DNA]</scope>
    <source>
        <strain evidence="15 16">NPDC053399</strain>
    </source>
</reference>
<dbReference type="PROSITE" id="PS51199">
    <property type="entry name" value="SF4_HELICASE"/>
    <property type="match status" value="1"/>
</dbReference>
<dbReference type="Gene3D" id="1.10.860.10">
    <property type="entry name" value="DNAb Helicase, Chain A"/>
    <property type="match status" value="1"/>
</dbReference>
<evidence type="ECO:0000256" key="11">
    <source>
        <dbReference type="NCBIfam" id="TIGR00665"/>
    </source>
</evidence>
<feature type="region of interest" description="Disordered" evidence="13">
    <location>
        <begin position="1"/>
        <end position="64"/>
    </location>
</feature>
<keyword evidence="8 12" id="KW-0238">DNA-binding</keyword>
<dbReference type="RefSeq" id="WP_187144945.1">
    <property type="nucleotide sequence ID" value="NZ_JAAIKO010000003.1"/>
</dbReference>
<dbReference type="Gene3D" id="3.40.50.300">
    <property type="entry name" value="P-loop containing nucleotide triphosphate hydrolases"/>
    <property type="match status" value="1"/>
</dbReference>
<dbReference type="InterPro" id="IPR016136">
    <property type="entry name" value="DNA_helicase_N/primase_C"/>
</dbReference>
<evidence type="ECO:0000256" key="8">
    <source>
        <dbReference type="ARBA" id="ARBA00023125"/>
    </source>
</evidence>
<dbReference type="InterPro" id="IPR007694">
    <property type="entry name" value="DNA_helicase_DnaB-like_C"/>
</dbReference>
<feature type="compositionally biased region" description="Basic and acidic residues" evidence="13">
    <location>
        <begin position="42"/>
        <end position="51"/>
    </location>
</feature>
<comment type="function">
    <text evidence="12">The main replicative DNA helicase, it participates in initiation and elongation during chromosome replication. Travels ahead of the DNA replisome, separating dsDNA into templates for DNA synthesis. A processive ATP-dependent 5'-3' DNA helicase it has DNA-dependent ATPase activity.</text>
</comment>
<evidence type="ECO:0000256" key="4">
    <source>
        <dbReference type="ARBA" id="ARBA00022741"/>
    </source>
</evidence>
<dbReference type="NCBIfam" id="NF004384">
    <property type="entry name" value="PRK05748.1"/>
    <property type="match status" value="1"/>
</dbReference>
<keyword evidence="7 12" id="KW-0067">ATP-binding</keyword>
<evidence type="ECO:0000256" key="9">
    <source>
        <dbReference type="ARBA" id="ARBA00023235"/>
    </source>
</evidence>
<evidence type="ECO:0000256" key="1">
    <source>
        <dbReference type="ARBA" id="ARBA00008428"/>
    </source>
</evidence>
<dbReference type="EMBL" id="JBITYG010000008">
    <property type="protein sequence ID" value="MFI9103930.1"/>
    <property type="molecule type" value="Genomic_DNA"/>
</dbReference>
<evidence type="ECO:0000256" key="10">
    <source>
        <dbReference type="ARBA" id="ARBA00048954"/>
    </source>
</evidence>
<dbReference type="InterPro" id="IPR003593">
    <property type="entry name" value="AAA+_ATPase"/>
</dbReference>
<comment type="caution">
    <text evidence="15">The sequence shown here is derived from an EMBL/GenBank/DDBJ whole genome shotgun (WGS) entry which is preliminary data.</text>
</comment>
<gene>
    <name evidence="15" type="primary">dnaB</name>
    <name evidence="15" type="ORF">ACIGXA_25765</name>
</gene>
<organism evidence="15 16">
    <name type="scientific">Streptomyces fildesensis</name>
    <dbReference type="NCBI Taxonomy" id="375757"/>
    <lineage>
        <taxon>Bacteria</taxon>
        <taxon>Bacillati</taxon>
        <taxon>Actinomycetota</taxon>
        <taxon>Actinomycetes</taxon>
        <taxon>Kitasatosporales</taxon>
        <taxon>Streptomycetaceae</taxon>
        <taxon>Streptomyces</taxon>
    </lineage>
</organism>
<evidence type="ECO:0000256" key="6">
    <source>
        <dbReference type="ARBA" id="ARBA00022806"/>
    </source>
</evidence>
<dbReference type="CDD" id="cd00984">
    <property type="entry name" value="DnaB_C"/>
    <property type="match status" value="1"/>
</dbReference>
<dbReference type="Pfam" id="PF03796">
    <property type="entry name" value="DnaB_C"/>
    <property type="match status" value="1"/>
</dbReference>
<proteinExistence type="inferred from homology"/>
<dbReference type="PANTHER" id="PTHR30153:SF2">
    <property type="entry name" value="REPLICATIVE DNA HELICASE"/>
    <property type="match status" value="1"/>
</dbReference>
<evidence type="ECO:0000256" key="3">
    <source>
        <dbReference type="ARBA" id="ARBA00022705"/>
    </source>
</evidence>
<evidence type="ECO:0000313" key="15">
    <source>
        <dbReference type="EMBL" id="MFI9103930.1"/>
    </source>
</evidence>
<comment type="similarity">
    <text evidence="1 12">Belongs to the helicase family. DnaB subfamily.</text>
</comment>
<keyword evidence="16" id="KW-1185">Reference proteome</keyword>
<evidence type="ECO:0000256" key="12">
    <source>
        <dbReference type="RuleBase" id="RU362085"/>
    </source>
</evidence>
<keyword evidence="6 12" id="KW-0347">Helicase</keyword>
<evidence type="ECO:0000313" key="16">
    <source>
        <dbReference type="Proteomes" id="UP001614394"/>
    </source>
</evidence>
<evidence type="ECO:0000256" key="7">
    <source>
        <dbReference type="ARBA" id="ARBA00022840"/>
    </source>
</evidence>
<feature type="domain" description="SF4 helicase" evidence="14">
    <location>
        <begin position="232"/>
        <end position="498"/>
    </location>
</feature>
<evidence type="ECO:0000256" key="5">
    <source>
        <dbReference type="ARBA" id="ARBA00022801"/>
    </source>
</evidence>
<dbReference type="InterPro" id="IPR027417">
    <property type="entry name" value="P-loop_NTPase"/>
</dbReference>
<dbReference type="PANTHER" id="PTHR30153">
    <property type="entry name" value="REPLICATIVE DNA HELICASE DNAB"/>
    <property type="match status" value="1"/>
</dbReference>
<dbReference type="Proteomes" id="UP001614394">
    <property type="component" value="Unassembled WGS sequence"/>
</dbReference>
<keyword evidence="4 12" id="KW-0547">Nucleotide-binding</keyword>
<dbReference type="InterPro" id="IPR007692">
    <property type="entry name" value="DNA_helicase_DnaB"/>
</dbReference>
<name>A0ABW8CBV9_9ACTN</name>
<dbReference type="InterPro" id="IPR036185">
    <property type="entry name" value="DNA_heli_DnaB-like_N_sf"/>
</dbReference>
<keyword evidence="3 12" id="KW-0235">DNA replication</keyword>